<dbReference type="GO" id="GO:0005739">
    <property type="term" value="C:mitochondrion"/>
    <property type="evidence" value="ECO:0007669"/>
    <property type="project" value="UniProtKB-SubCell"/>
</dbReference>
<evidence type="ECO:0000313" key="5">
    <source>
        <dbReference type="EMBL" id="UQC90216.1"/>
    </source>
</evidence>
<comment type="subcellular location">
    <subcellularLocation>
        <location evidence="1">Mitochondrion</location>
    </subcellularLocation>
</comment>
<organism evidence="5 6">
    <name type="scientific">Colletotrichum lupini</name>
    <dbReference type="NCBI Taxonomy" id="145971"/>
    <lineage>
        <taxon>Eukaryota</taxon>
        <taxon>Fungi</taxon>
        <taxon>Dikarya</taxon>
        <taxon>Ascomycota</taxon>
        <taxon>Pezizomycotina</taxon>
        <taxon>Sordariomycetes</taxon>
        <taxon>Hypocreomycetidae</taxon>
        <taxon>Glomerellales</taxon>
        <taxon>Glomerellaceae</taxon>
        <taxon>Colletotrichum</taxon>
        <taxon>Colletotrichum acutatum species complex</taxon>
    </lineage>
</organism>
<dbReference type="RefSeq" id="XP_049151817.1">
    <property type="nucleotide sequence ID" value="XM_049294670.1"/>
</dbReference>
<keyword evidence="6" id="KW-1185">Reference proteome</keyword>
<accession>A0A9Q8WP06</accession>
<evidence type="ECO:0000256" key="2">
    <source>
        <dbReference type="ARBA" id="ARBA00023128"/>
    </source>
</evidence>
<dbReference type="SUPFAM" id="SSF56672">
    <property type="entry name" value="DNA/RNA polymerases"/>
    <property type="match status" value="1"/>
</dbReference>
<dbReference type="PANTHER" id="PTHR33481">
    <property type="entry name" value="REVERSE TRANSCRIPTASE"/>
    <property type="match status" value="1"/>
</dbReference>
<keyword evidence="2" id="KW-0496">Mitochondrion</keyword>
<gene>
    <name evidence="5" type="ORF">CLUP02_15746</name>
</gene>
<proteinExistence type="predicted"/>
<feature type="domain" description="Reverse transcriptase" evidence="4">
    <location>
        <begin position="501"/>
        <end position="798"/>
    </location>
</feature>
<dbReference type="InterPro" id="IPR043502">
    <property type="entry name" value="DNA/RNA_pol_sf"/>
</dbReference>
<dbReference type="PROSITE" id="PS50878">
    <property type="entry name" value="RT_POL"/>
    <property type="match status" value="1"/>
</dbReference>
<dbReference type="KEGG" id="clup:CLUP02_15746"/>
<dbReference type="Proteomes" id="UP000830671">
    <property type="component" value="Chromosome 8"/>
</dbReference>
<evidence type="ECO:0000256" key="3">
    <source>
        <dbReference type="SAM" id="MobiDB-lite"/>
    </source>
</evidence>
<name>A0A9Q8WP06_9PEZI</name>
<dbReference type="GeneID" id="73349680"/>
<dbReference type="EMBL" id="CP019480">
    <property type="protein sequence ID" value="UQC90216.1"/>
    <property type="molecule type" value="Genomic_DNA"/>
</dbReference>
<reference evidence="5" key="1">
    <citation type="journal article" date="2021" name="Mol. Plant Microbe Interact.">
        <title>Complete Genome Sequence of the Plant-Pathogenic Fungus Colletotrichum lupini.</title>
        <authorList>
            <person name="Baroncelli R."/>
            <person name="Pensec F."/>
            <person name="Da Lio D."/>
            <person name="Boufleur T."/>
            <person name="Vicente I."/>
            <person name="Sarrocco S."/>
            <person name="Picot A."/>
            <person name="Baraldi E."/>
            <person name="Sukno S."/>
            <person name="Thon M."/>
            <person name="Le Floch G."/>
        </authorList>
    </citation>
    <scope>NUCLEOTIDE SEQUENCE</scope>
    <source>
        <strain evidence="5">IMI 504893</strain>
    </source>
</reference>
<feature type="compositionally biased region" description="Basic and acidic residues" evidence="3">
    <location>
        <begin position="751"/>
        <end position="768"/>
    </location>
</feature>
<dbReference type="InterPro" id="IPR000477">
    <property type="entry name" value="RT_dom"/>
</dbReference>
<dbReference type="Pfam" id="PF00078">
    <property type="entry name" value="RVT_1"/>
    <property type="match status" value="1"/>
</dbReference>
<protein>
    <submittedName>
        <fullName evidence="5">Zinc knuckle</fullName>
    </submittedName>
</protein>
<sequence>MGRTAVSPSRFQPSVLRTSTATSHQHASQLSLTGHLYKHIPISWIERHLLVYPHLDSLDGLKAGRAVAKVFHEAPRIMGDLGLLLPGEKGLICHISIWNMGYAALERFPDMAVSTFTDLAPRRAILVILYPDLSKKVAYEDHHDLESHFGFQYATDPCSAFPQRGHLTGHIRRARKKKGRPEEVYSQIACGAFFQLCLQQSSGLSRYSTLIAVHLLGTEYSGDFGQGSTALRRFQSHSLTLERYPMSKSQCKGKTVVRRHRGGGNEVPLEEFIDAVTEAMQASIARFVPILTPPSITGPVRKFEESIHAGLELEEAARRNCTLQDNDDKLYSKWQCLRRQTDRLVKQISTMSYRDFVESSTKAMAGTYGLARVGARWDSAQPRVHMPDLKDPLTHEVCSAPQDKVRCLTNSIWPKTSTGPTAPVQNCPPLDPARIQYSSPQQLDCEEIYELISGIPSGKAEGPDGIAGEALKMLHVSRDEQEPESERESIIAPILEHIINACFLLSHHPAQFKRSRTVIVEKADKPTYETPKSWRPLALLSCMGKVVEKAMSNRLTILSLEHHLVPYNQFGFARRSTTKALELILNRVYRCWNASPRMFATLMTIGMTGAFDHVDREVLLNILVRKGVPDWMVLYISSFLSDRRVALSIPGYTSEEFWVNIGIPQGSPLSPVLFALFSSLILDELNKIWPSSPFFQAMSYVDDTCMVVTSPSYEENCRILTTAFTDLIAATAPHGIAFGPSKTHIMHFQNPHRDTRGANSRTADEPEPPRIIPLADLPDVGVEGAKKEEVIKLLGVYLDQSLTWATHVKEVTEKMEAKMRTIYRISGSTWGPSLASIRRLYITSVRPIAAYAAPVWFLYRDNERRVRWQISVNLVTKLDKAQAACLRQVAGAYQTTANAVVHQELNVPPLSLFLEKLGQNHRTRNLDTPEYGSLDTVWGTGTMPKTLSAANNVAHPYRILYKFTAASIDFAARKQLIELNEKRATKTDRRGFPLPKLTWRNFLDRQQVRGKVINDKLQEACARYWQNYLDARQDRREDQTEPNLRIANHRPLSLSEKWGPASLKYYAKLTRAESTMLFHLRTGVVGLKSYLFSIHVRDIVDDLCPCKQGKHTVEHVFIHCPALLAERTRLYQQVDHHDLKKLLTRDSKAAAAEMERDGVSGASASETGTREAGGRQPLVELQSCLDSDEYTQYHLPFGVRSASLGAIFAFTGKLPAAERSRRNTLIALLTAEYHPLLSPFILSNNNLSLLLFPFNTLACALSKLPIIPSSLGLILTNVKSPAIMMYLSVFRKSTLRMWYLLRRSLHSSGSSTIEEAPRVDELLVASRHFDKLDQRAMHWMRCERVFRIGNQVGRRLDSDSDSATATDGEGSEVESAADIVRSASFNDGDEGISDTTVRAANSARLTRWWRRAPNIAVNDSLKRISCNHLWNVLLMPTRHPAVVVNFAGGKVEKLFQASLTYEMVSLLFLSIHPFLTFSHACCATSWVWEPLVIYLARLHIEDSNQNRIAFNLFSSTYLVVSAQSFRHTHSLAHARSLSHTMAQIASSRVCDTQGGLVFFKFPNALRNLIYKYYLQLDEGYKLNPHTNKLRTGNDKPISLDLLYTCKRAALEMRGLPFQHNIITFSAFCPQSQQGRFNAGHFSNMTRMMECELRALFHYSLDPSFFPRQVVKEVLDAYPAFAPILDAMKGEEWQSLDIHPPYGKTPSTFRNFVRFTLNTIKSHRCLFENRKYEQIIDRRRQCLENGRYLERGNIPLSQLFGLRPQNWTIPTQKDVNDMTILSDGLKTCAVFCDDLYDKREPPVDLTRFCYSAVVGAIQFLDSMLPSSRADVRRINLIEDRPSLSYPECHGLGLIRFCQENPLLRIERHVGLWDTIFQGDPMSMEPGEEELPRREKKTDEISYPIATWMVEALALPAAGMPQDAFKLMFVGDSEGDWECEQIFRKIVLRDAAWQEARDECFKRGILPPLSWAERRAGAWGGSYDDDAFTGSNPLCRCFLFEDFPRAVHELLNGSSLITCNFNPGEAWNLEKIIEKRRSWSLRKWNRKWSRGNQSYRRGLGPHDASN</sequence>
<dbReference type="PANTHER" id="PTHR33481:SF1">
    <property type="entry name" value="ENDONUCLEASE_EXONUCLEASE_PHOSPHATASE DOMAIN-CONTAINING PROTEIN-RELATED"/>
    <property type="match status" value="1"/>
</dbReference>
<evidence type="ECO:0000259" key="4">
    <source>
        <dbReference type="PROSITE" id="PS50878"/>
    </source>
</evidence>
<feature type="region of interest" description="Disordered" evidence="3">
    <location>
        <begin position="751"/>
        <end position="770"/>
    </location>
</feature>
<evidence type="ECO:0000256" key="1">
    <source>
        <dbReference type="ARBA" id="ARBA00004173"/>
    </source>
</evidence>
<dbReference type="CDD" id="cd01650">
    <property type="entry name" value="RT_nLTR_like"/>
    <property type="match status" value="1"/>
</dbReference>
<evidence type="ECO:0000313" key="6">
    <source>
        <dbReference type="Proteomes" id="UP000830671"/>
    </source>
</evidence>
<feature type="region of interest" description="Disordered" evidence="3">
    <location>
        <begin position="1153"/>
        <end position="1173"/>
    </location>
</feature>